<dbReference type="CDD" id="cd17557">
    <property type="entry name" value="REC_Rcp-like"/>
    <property type="match status" value="1"/>
</dbReference>
<protein>
    <submittedName>
        <fullName evidence="3">Response regulator receiver domain-containing protein</fullName>
    </submittedName>
</protein>
<dbReference type="Gene3D" id="3.40.50.2300">
    <property type="match status" value="1"/>
</dbReference>
<proteinExistence type="predicted"/>
<feature type="modified residue" description="4-aspartylphosphate" evidence="1">
    <location>
        <position position="64"/>
    </location>
</feature>
<evidence type="ECO:0000256" key="1">
    <source>
        <dbReference type="PROSITE-ProRule" id="PRU00169"/>
    </source>
</evidence>
<keyword evidence="1" id="KW-0597">Phosphoprotein</keyword>
<dbReference type="AlphaFoldDB" id="A0A1I1J8A2"/>
<dbReference type="RefSeq" id="WP_245751770.1">
    <property type="nucleotide sequence ID" value="NZ_FOLH01000006.1"/>
</dbReference>
<dbReference type="EMBL" id="FOLH01000006">
    <property type="protein sequence ID" value="SFC44212.1"/>
    <property type="molecule type" value="Genomic_DNA"/>
</dbReference>
<gene>
    <name evidence="3" type="ORF">SAMN05660443_2646</name>
</gene>
<dbReference type="PROSITE" id="PS50110">
    <property type="entry name" value="RESPONSE_REGULATORY"/>
    <property type="match status" value="1"/>
</dbReference>
<dbReference type="Pfam" id="PF00072">
    <property type="entry name" value="Response_reg"/>
    <property type="match status" value="1"/>
</dbReference>
<dbReference type="SUPFAM" id="SSF52172">
    <property type="entry name" value="CheY-like"/>
    <property type="match status" value="1"/>
</dbReference>
<dbReference type="SMART" id="SM00448">
    <property type="entry name" value="REC"/>
    <property type="match status" value="1"/>
</dbReference>
<accession>A0A1I1J8A2</accession>
<dbReference type="InterPro" id="IPR001789">
    <property type="entry name" value="Sig_transdc_resp-reg_receiver"/>
</dbReference>
<name>A0A1I1J8A2_9GAMM</name>
<sequence length="144" mass="16404">MSKLCTILLVEDDAADAHLTRMAFEEGRIGVDLQHVENGEEALAYLKQESTYQGQPKPDLILLDLNMPRMDGREFLKQIKQNKDFRAIPIVVLTTSDAETDVYASYDQGAAGFIVKPVSIDDFVHQIQKLENYWFELVKRPAYP</sequence>
<dbReference type="Proteomes" id="UP000199058">
    <property type="component" value="Unassembled WGS sequence"/>
</dbReference>
<dbReference type="STRING" id="1122252.SAMN05660443_2646"/>
<evidence type="ECO:0000313" key="4">
    <source>
        <dbReference type="Proteomes" id="UP000199058"/>
    </source>
</evidence>
<dbReference type="InterPro" id="IPR011006">
    <property type="entry name" value="CheY-like_superfamily"/>
</dbReference>
<organism evidence="3 4">
    <name type="scientific">Marinospirillum celere</name>
    <dbReference type="NCBI Taxonomy" id="1122252"/>
    <lineage>
        <taxon>Bacteria</taxon>
        <taxon>Pseudomonadati</taxon>
        <taxon>Pseudomonadota</taxon>
        <taxon>Gammaproteobacteria</taxon>
        <taxon>Oceanospirillales</taxon>
        <taxon>Oceanospirillaceae</taxon>
        <taxon>Marinospirillum</taxon>
    </lineage>
</organism>
<dbReference type="GO" id="GO:0000160">
    <property type="term" value="P:phosphorelay signal transduction system"/>
    <property type="evidence" value="ECO:0007669"/>
    <property type="project" value="InterPro"/>
</dbReference>
<feature type="domain" description="Response regulatory" evidence="2">
    <location>
        <begin position="6"/>
        <end position="131"/>
    </location>
</feature>
<dbReference type="InterPro" id="IPR052893">
    <property type="entry name" value="TCS_response_regulator"/>
</dbReference>
<keyword evidence="4" id="KW-1185">Reference proteome</keyword>
<reference evidence="3 4" key="1">
    <citation type="submission" date="2016-10" db="EMBL/GenBank/DDBJ databases">
        <authorList>
            <person name="de Groot N.N."/>
        </authorList>
    </citation>
    <scope>NUCLEOTIDE SEQUENCE [LARGE SCALE GENOMIC DNA]</scope>
    <source>
        <strain evidence="3 4">DSM 18438</strain>
    </source>
</reference>
<dbReference type="PANTHER" id="PTHR44520:SF2">
    <property type="entry name" value="RESPONSE REGULATOR RCP1"/>
    <property type="match status" value="1"/>
</dbReference>
<dbReference type="PANTHER" id="PTHR44520">
    <property type="entry name" value="RESPONSE REGULATOR RCP1-RELATED"/>
    <property type="match status" value="1"/>
</dbReference>
<evidence type="ECO:0000313" key="3">
    <source>
        <dbReference type="EMBL" id="SFC44212.1"/>
    </source>
</evidence>
<evidence type="ECO:0000259" key="2">
    <source>
        <dbReference type="PROSITE" id="PS50110"/>
    </source>
</evidence>